<proteinExistence type="predicted"/>
<accession>A0ABR6W2F9</accession>
<dbReference type="CDD" id="cd04301">
    <property type="entry name" value="NAT_SF"/>
    <property type="match status" value="1"/>
</dbReference>
<gene>
    <name evidence="2" type="ORF">FH603_1112</name>
</gene>
<dbReference type="PROSITE" id="PS51186">
    <property type="entry name" value="GNAT"/>
    <property type="match status" value="1"/>
</dbReference>
<dbReference type="RefSeq" id="WP_186736451.1">
    <property type="nucleotide sequence ID" value="NZ_VFIA01000005.1"/>
</dbReference>
<dbReference type="Pfam" id="PF13302">
    <property type="entry name" value="Acetyltransf_3"/>
    <property type="match status" value="1"/>
</dbReference>
<organism evidence="2 3">
    <name type="scientific">Spirosoma utsteinense</name>
    <dbReference type="NCBI Taxonomy" id="2585773"/>
    <lineage>
        <taxon>Bacteria</taxon>
        <taxon>Pseudomonadati</taxon>
        <taxon>Bacteroidota</taxon>
        <taxon>Cytophagia</taxon>
        <taxon>Cytophagales</taxon>
        <taxon>Cytophagaceae</taxon>
        <taxon>Spirosoma</taxon>
    </lineage>
</organism>
<comment type="caution">
    <text evidence="2">The sequence shown here is derived from an EMBL/GenBank/DDBJ whole genome shotgun (WGS) entry which is preliminary data.</text>
</comment>
<evidence type="ECO:0000313" key="2">
    <source>
        <dbReference type="EMBL" id="MBC3790622.1"/>
    </source>
</evidence>
<dbReference type="EMBL" id="VFIA01000005">
    <property type="protein sequence ID" value="MBC3790622.1"/>
    <property type="molecule type" value="Genomic_DNA"/>
</dbReference>
<reference evidence="2 3" key="1">
    <citation type="submission" date="2019-06" db="EMBL/GenBank/DDBJ databases">
        <title>Spirosoma utsteinense sp. nov. isolated from Antarctic ice-free soils.</title>
        <authorList>
            <person name="Tahon G."/>
        </authorList>
    </citation>
    <scope>NUCLEOTIDE SEQUENCE [LARGE SCALE GENOMIC DNA]</scope>
    <source>
        <strain evidence="2 3">LMG 31447</strain>
    </source>
</reference>
<sequence length="168" mass="19505">MPLTLQVLTEADLDYITQSENHPDNRRFVGQWTHEQYRQALTNADYRCFLFSVDGLPVGHCILANLQDPDDAIQLKRIVVTTKGKGYGRASLTEIIRYVFETLAANRLWLDVRSFNSRAETLYRSVGFVYEGTQRKASKIDDVYYDLNLYGMLRSETMPEHQEENLEM</sequence>
<dbReference type="InterPro" id="IPR000182">
    <property type="entry name" value="GNAT_dom"/>
</dbReference>
<keyword evidence="3" id="KW-1185">Reference proteome</keyword>
<dbReference type="Proteomes" id="UP000700732">
    <property type="component" value="Unassembled WGS sequence"/>
</dbReference>
<dbReference type="PANTHER" id="PTHR43415">
    <property type="entry name" value="SPERMIDINE N(1)-ACETYLTRANSFERASE"/>
    <property type="match status" value="1"/>
</dbReference>
<dbReference type="Gene3D" id="3.40.630.30">
    <property type="match status" value="1"/>
</dbReference>
<feature type="domain" description="N-acetyltransferase" evidence="1">
    <location>
        <begin position="3"/>
        <end position="150"/>
    </location>
</feature>
<protein>
    <submittedName>
        <fullName evidence="2">RimJ/RimL family protein N-acetyltransferase</fullName>
    </submittedName>
</protein>
<name>A0ABR6W2F9_9BACT</name>
<evidence type="ECO:0000259" key="1">
    <source>
        <dbReference type="PROSITE" id="PS51186"/>
    </source>
</evidence>
<dbReference type="PANTHER" id="PTHR43415:SF3">
    <property type="entry name" value="GNAT-FAMILY ACETYLTRANSFERASE"/>
    <property type="match status" value="1"/>
</dbReference>
<evidence type="ECO:0000313" key="3">
    <source>
        <dbReference type="Proteomes" id="UP000700732"/>
    </source>
</evidence>
<dbReference type="InterPro" id="IPR016181">
    <property type="entry name" value="Acyl_CoA_acyltransferase"/>
</dbReference>
<dbReference type="SUPFAM" id="SSF55729">
    <property type="entry name" value="Acyl-CoA N-acyltransferases (Nat)"/>
    <property type="match status" value="1"/>
</dbReference>